<evidence type="ECO:0000313" key="2">
    <source>
        <dbReference type="EMBL" id="KXB03467.1"/>
    </source>
</evidence>
<dbReference type="Proteomes" id="UP000070405">
    <property type="component" value="Unassembled WGS sequence"/>
</dbReference>
<feature type="transmembrane region" description="Helical" evidence="1">
    <location>
        <begin position="18"/>
        <end position="36"/>
    </location>
</feature>
<organism evidence="2 3">
    <name type="scientific">candidate division MSBL1 archaeon SCGC-AAA261G05</name>
    <dbReference type="NCBI Taxonomy" id="1698276"/>
    <lineage>
        <taxon>Archaea</taxon>
        <taxon>Methanobacteriati</taxon>
        <taxon>Methanobacteriota</taxon>
        <taxon>candidate division MSBL1</taxon>
    </lineage>
</organism>
<evidence type="ECO:0000313" key="3">
    <source>
        <dbReference type="Proteomes" id="UP000070405"/>
    </source>
</evidence>
<gene>
    <name evidence="2" type="ORF">AKJ47_02210</name>
</gene>
<dbReference type="AlphaFoldDB" id="A0A133VAN7"/>
<feature type="transmembrane region" description="Helical" evidence="1">
    <location>
        <begin position="42"/>
        <end position="60"/>
    </location>
</feature>
<protein>
    <submittedName>
        <fullName evidence="2">Uncharacterized protein</fullName>
    </submittedName>
</protein>
<feature type="transmembrane region" description="Helical" evidence="1">
    <location>
        <begin position="67"/>
        <end position="94"/>
    </location>
</feature>
<keyword evidence="3" id="KW-1185">Reference proteome</keyword>
<comment type="caution">
    <text evidence="2">The sequence shown here is derived from an EMBL/GenBank/DDBJ whole genome shotgun (WGS) entry which is preliminary data.</text>
</comment>
<proteinExistence type="predicted"/>
<keyword evidence="1" id="KW-1133">Transmembrane helix</keyword>
<keyword evidence="1" id="KW-0812">Transmembrane</keyword>
<sequence>MKNPKGGENMAKLKARELVGPAAFYVGLLIAIGAAFIEPTGWLYVALGIIGVIIGLLNITARETGPFLLASIAFIVAALGMWTLINSAFGAALITHQKF</sequence>
<reference evidence="2 3" key="1">
    <citation type="journal article" date="2016" name="Sci. Rep.">
        <title>Metabolic traits of an uncultured archaeal lineage -MSBL1- from brine pools of the Red Sea.</title>
        <authorList>
            <person name="Mwirichia R."/>
            <person name="Alam I."/>
            <person name="Rashid M."/>
            <person name="Vinu M."/>
            <person name="Ba-Alawi W."/>
            <person name="Anthony Kamau A."/>
            <person name="Kamanda Ngugi D."/>
            <person name="Goker M."/>
            <person name="Klenk H.P."/>
            <person name="Bajic V."/>
            <person name="Stingl U."/>
        </authorList>
    </citation>
    <scope>NUCLEOTIDE SEQUENCE [LARGE SCALE GENOMIC DNA]</scope>
    <source>
        <strain evidence="2">SCGC-AAA261G05</strain>
    </source>
</reference>
<dbReference type="EMBL" id="LHYA01000024">
    <property type="protein sequence ID" value="KXB03467.1"/>
    <property type="molecule type" value="Genomic_DNA"/>
</dbReference>
<name>A0A133VAN7_9EURY</name>
<evidence type="ECO:0000256" key="1">
    <source>
        <dbReference type="SAM" id="Phobius"/>
    </source>
</evidence>
<keyword evidence="1" id="KW-0472">Membrane</keyword>
<accession>A0A133VAN7</accession>